<gene>
    <name evidence="2" type="ORF">HRUBRA_01334</name>
</gene>
<comment type="caution">
    <text evidence="2">The sequence shown here is derived from an EMBL/GenBank/DDBJ whole genome shotgun (WGS) entry which is preliminary data.</text>
</comment>
<dbReference type="InterPro" id="IPR013216">
    <property type="entry name" value="Methyltransf_11"/>
</dbReference>
<dbReference type="Pfam" id="PF08241">
    <property type="entry name" value="Methyltransf_11"/>
    <property type="match status" value="1"/>
</dbReference>
<dbReference type="eggNOG" id="COG2226">
    <property type="taxonomic scope" value="Bacteria"/>
</dbReference>
<dbReference type="SUPFAM" id="SSF53335">
    <property type="entry name" value="S-adenosyl-L-methionine-dependent methyltransferases"/>
    <property type="match status" value="1"/>
</dbReference>
<dbReference type="EMBL" id="AUVB01000038">
    <property type="protein sequence ID" value="KGE04110.1"/>
    <property type="molecule type" value="Genomic_DNA"/>
</dbReference>
<dbReference type="Proteomes" id="UP000029640">
    <property type="component" value="Unassembled WGS sequence"/>
</dbReference>
<dbReference type="InterPro" id="IPR029063">
    <property type="entry name" value="SAM-dependent_MTases_sf"/>
</dbReference>
<feature type="domain" description="Methyltransferase type 11" evidence="1">
    <location>
        <begin position="9"/>
        <end position="59"/>
    </location>
</feature>
<dbReference type="OrthoDB" id="5974463at2"/>
<sequence length="234" mass="25359">MDLFKAQHPAVAAVCASADDIPLPDAFFDHVVSQFGIEYAPAAADEAARVLRHGGSVAFLMHLKNGAIWDECRANRDALGGVRDSGALPAFIRLVEESLALREGRGSRDAFEQADRDLAPCVKAMEAVLEAHGKAIGGGLVFRTYADIAHMYRKMNAFEPAEVIAWAEKVEAAMAAWRERMQSMLDAVLDETALGAWRDRLTAGGLSMDEPARLALGEPARDGAWILRGKKVSR</sequence>
<dbReference type="AlphaFoldDB" id="A0A095VRY4"/>
<dbReference type="HOGENOM" id="CLU_1183733_0_0_6"/>
<dbReference type="Gene3D" id="3.40.50.150">
    <property type="entry name" value="Vaccinia Virus protein VP39"/>
    <property type="match status" value="1"/>
</dbReference>
<proteinExistence type="predicted"/>
<keyword evidence="3" id="KW-1185">Reference proteome</keyword>
<protein>
    <recommendedName>
        <fullName evidence="1">Methyltransferase type 11 domain-containing protein</fullName>
    </recommendedName>
</protein>
<reference evidence="2 3" key="1">
    <citation type="journal article" date="2014" name="Genome Announc.">
        <title>Genome Sequence of Gammaproteobacterial Pseudohaliea rubra Type Strain DSM 19751, Isolated from Coastal Seawater of the Mediterranean Sea.</title>
        <authorList>
            <person name="Spring S."/>
            <person name="Fiebig A."/>
            <person name="Riedel T."/>
            <person name="Goker M."/>
            <person name="Klenk H.P."/>
        </authorList>
    </citation>
    <scope>NUCLEOTIDE SEQUENCE [LARGE SCALE GENOMIC DNA]</scope>
    <source>
        <strain evidence="2 3">DSM 19751</strain>
    </source>
</reference>
<evidence type="ECO:0000259" key="1">
    <source>
        <dbReference type="Pfam" id="PF08241"/>
    </source>
</evidence>
<name>A0A095VRY4_9GAMM</name>
<dbReference type="STRING" id="1265313.HRUBRA_01334"/>
<accession>A0A095VRY4</accession>
<evidence type="ECO:0000313" key="2">
    <source>
        <dbReference type="EMBL" id="KGE04110.1"/>
    </source>
</evidence>
<evidence type="ECO:0000313" key="3">
    <source>
        <dbReference type="Proteomes" id="UP000029640"/>
    </source>
</evidence>
<organism evidence="2 3">
    <name type="scientific">Pseudohaliea rubra DSM 19751</name>
    <dbReference type="NCBI Taxonomy" id="1265313"/>
    <lineage>
        <taxon>Bacteria</taxon>
        <taxon>Pseudomonadati</taxon>
        <taxon>Pseudomonadota</taxon>
        <taxon>Gammaproteobacteria</taxon>
        <taxon>Cellvibrionales</taxon>
        <taxon>Halieaceae</taxon>
        <taxon>Pseudohaliea</taxon>
    </lineage>
</organism>
<dbReference type="GO" id="GO:0008757">
    <property type="term" value="F:S-adenosylmethionine-dependent methyltransferase activity"/>
    <property type="evidence" value="ECO:0007669"/>
    <property type="project" value="InterPro"/>
</dbReference>